<dbReference type="Proteomes" id="UP000247973">
    <property type="component" value="Unassembled WGS sequence"/>
</dbReference>
<evidence type="ECO:0000313" key="2">
    <source>
        <dbReference type="EMBL" id="PXV59450.1"/>
    </source>
</evidence>
<dbReference type="PROSITE" id="PS51257">
    <property type="entry name" value="PROKAR_LIPOPROTEIN"/>
    <property type="match status" value="1"/>
</dbReference>
<keyword evidence="3" id="KW-1185">Reference proteome</keyword>
<evidence type="ECO:0000313" key="3">
    <source>
        <dbReference type="Proteomes" id="UP000247973"/>
    </source>
</evidence>
<dbReference type="InterPro" id="IPR025049">
    <property type="entry name" value="Mfa-like_1"/>
</dbReference>
<organism evidence="2 3">
    <name type="scientific">Dysgonomonas alginatilytica</name>
    <dbReference type="NCBI Taxonomy" id="1605892"/>
    <lineage>
        <taxon>Bacteria</taxon>
        <taxon>Pseudomonadati</taxon>
        <taxon>Bacteroidota</taxon>
        <taxon>Bacteroidia</taxon>
        <taxon>Bacteroidales</taxon>
        <taxon>Dysgonomonadaceae</taxon>
        <taxon>Dysgonomonas</taxon>
    </lineage>
</organism>
<sequence>MKKMMTLAAMAALVLTGCSNDTEGISETANPAKLIAFRTVSDKTETYATPMDINNMSSFTMNASYEDLVTSTSGFNFMNYTSVTKTKEGSTAWAYAPQKYYPMDGSFVYFYAYSPAGSVNAESMVASGSPAGISATLKYIVPLRYSTSGKNPEDFLVASTKQNGGAVVLSFQHALSMATFKARNTSTAATFIVKSIQLIHLENTGTLDLEPTGPAATTQTWTNNTTLDKTYQVSLPEAGVPLIPNPAQPILNLTSENEGLMIMPQTLGTYAGGTGIIDSGSGQPNDINTKTYIKVSYNVVDADFKSTVAIKYLPMPTGFTFVQGKKYQFVLSFGNEIGNPVSFSVNMTTWSAITDTTIN</sequence>
<evidence type="ECO:0000256" key="1">
    <source>
        <dbReference type="SAM" id="SignalP"/>
    </source>
</evidence>
<comment type="caution">
    <text evidence="2">The sequence shown here is derived from an EMBL/GenBank/DDBJ whole genome shotgun (WGS) entry which is preliminary data.</text>
</comment>
<keyword evidence="1" id="KW-0732">Signal</keyword>
<dbReference type="CDD" id="cd13120">
    <property type="entry name" value="BF2867_like_N"/>
    <property type="match status" value="1"/>
</dbReference>
<dbReference type="AlphaFoldDB" id="A0A2V3PIL0"/>
<feature type="signal peptide" evidence="1">
    <location>
        <begin position="1"/>
        <end position="21"/>
    </location>
</feature>
<protein>
    <submittedName>
        <fullName evidence="2">Fimbrillin-like protein</fullName>
    </submittedName>
</protein>
<dbReference type="Gene3D" id="2.60.40.2620">
    <property type="entry name" value="Fimbrillin-like"/>
    <property type="match status" value="1"/>
</dbReference>
<reference evidence="2 3" key="1">
    <citation type="submission" date="2018-03" db="EMBL/GenBank/DDBJ databases">
        <title>Genomic Encyclopedia of Archaeal and Bacterial Type Strains, Phase II (KMG-II): from individual species to whole genera.</title>
        <authorList>
            <person name="Goeker M."/>
        </authorList>
    </citation>
    <scope>NUCLEOTIDE SEQUENCE [LARGE SCALE GENOMIC DNA]</scope>
    <source>
        <strain evidence="2 3">DSM 100214</strain>
    </source>
</reference>
<name>A0A2V3PIL0_9BACT</name>
<dbReference type="InterPro" id="IPR042278">
    <property type="entry name" value="Mfa-like_1_N"/>
</dbReference>
<gene>
    <name evidence="2" type="ORF">CLV62_13522</name>
</gene>
<dbReference type="Pfam" id="PF13149">
    <property type="entry name" value="Mfa_like_1"/>
    <property type="match status" value="1"/>
</dbReference>
<proteinExistence type="predicted"/>
<dbReference type="EMBL" id="QICL01000035">
    <property type="protein sequence ID" value="PXV59450.1"/>
    <property type="molecule type" value="Genomic_DNA"/>
</dbReference>
<feature type="chain" id="PRO_5016090619" evidence="1">
    <location>
        <begin position="22"/>
        <end position="359"/>
    </location>
</feature>
<accession>A0A2V3PIL0</accession>